<accession>X0UGH4</accession>
<dbReference type="SUPFAM" id="SSF51126">
    <property type="entry name" value="Pectin lyase-like"/>
    <property type="match status" value="1"/>
</dbReference>
<dbReference type="InterPro" id="IPR011050">
    <property type="entry name" value="Pectin_lyase_fold/virulence"/>
</dbReference>
<evidence type="ECO:0008006" key="2">
    <source>
        <dbReference type="Google" id="ProtNLM"/>
    </source>
</evidence>
<comment type="caution">
    <text evidence="1">The sequence shown here is derived from an EMBL/GenBank/DDBJ whole genome shotgun (WGS) entry which is preliminary data.</text>
</comment>
<sequence length="221" mass="22788">MSHLRKLLIAVLILLFCVPSAFAVPRHFGVLAEEIDGAPADLIYKLKVSNGALAIAGNVGTLSVGGSSGGATFTVAAVDSDAGNIATADYVCDGTADEAQINAALTALPASGGRVILYEGGFIIADPIVIPKSNCVLEGQGRGTFIDGDGLATNEHGISLTGRDNCRLTNFAIQTEDGGLKISHCIFLEDGSDSVEIDHITFVASDFDAIVFEGTNIVDGF</sequence>
<dbReference type="Gene3D" id="2.160.20.10">
    <property type="entry name" value="Single-stranded right-handed beta-helix, Pectin lyase-like"/>
    <property type="match status" value="1"/>
</dbReference>
<proteinExistence type="predicted"/>
<organism evidence="1">
    <name type="scientific">marine sediment metagenome</name>
    <dbReference type="NCBI Taxonomy" id="412755"/>
    <lineage>
        <taxon>unclassified sequences</taxon>
        <taxon>metagenomes</taxon>
        <taxon>ecological metagenomes</taxon>
    </lineage>
</organism>
<dbReference type="AlphaFoldDB" id="X0UGH4"/>
<dbReference type="EMBL" id="BARS01028116">
    <property type="protein sequence ID" value="GAG04695.1"/>
    <property type="molecule type" value="Genomic_DNA"/>
</dbReference>
<evidence type="ECO:0000313" key="1">
    <source>
        <dbReference type="EMBL" id="GAG04695.1"/>
    </source>
</evidence>
<dbReference type="InterPro" id="IPR012334">
    <property type="entry name" value="Pectin_lyas_fold"/>
</dbReference>
<feature type="non-terminal residue" evidence="1">
    <location>
        <position position="221"/>
    </location>
</feature>
<reference evidence="1" key="1">
    <citation type="journal article" date="2014" name="Front. Microbiol.">
        <title>High frequency of phylogenetically diverse reductive dehalogenase-homologous genes in deep subseafloor sedimentary metagenomes.</title>
        <authorList>
            <person name="Kawai M."/>
            <person name="Futagami T."/>
            <person name="Toyoda A."/>
            <person name="Takaki Y."/>
            <person name="Nishi S."/>
            <person name="Hori S."/>
            <person name="Arai W."/>
            <person name="Tsubouchi T."/>
            <person name="Morono Y."/>
            <person name="Uchiyama I."/>
            <person name="Ito T."/>
            <person name="Fujiyama A."/>
            <person name="Inagaki F."/>
            <person name="Takami H."/>
        </authorList>
    </citation>
    <scope>NUCLEOTIDE SEQUENCE</scope>
    <source>
        <strain evidence="1">Expedition CK06-06</strain>
    </source>
</reference>
<name>X0UGH4_9ZZZZ</name>
<gene>
    <name evidence="1" type="ORF">S01H1_44096</name>
</gene>
<protein>
    <recommendedName>
        <fullName evidence="2">Pectate lyase superfamily protein domain-containing protein</fullName>
    </recommendedName>
</protein>